<keyword evidence="6 7" id="KW-0368">Histidine biosynthesis</keyword>
<comment type="subunit">
    <text evidence="7">Homodimer.</text>
</comment>
<dbReference type="GeneID" id="85196830"/>
<comment type="similarity">
    <text evidence="7">Belongs to the PRA-CH family.</text>
</comment>
<reference evidence="9 10" key="1">
    <citation type="submission" date="2023-07" db="EMBL/GenBank/DDBJ databases">
        <title>Closed genome sequence of Methanimicrococcus sp. Es2.</title>
        <authorList>
            <person name="Protasov E."/>
            <person name="Platt K."/>
            <person name="Reeh H."/>
            <person name="Poehlein A."/>
            <person name="Daniel R."/>
            <person name="Brune A."/>
        </authorList>
    </citation>
    <scope>NUCLEOTIDE SEQUENCE [LARGE SCALE GENOMIC DNA]</scope>
    <source>
        <strain evidence="9 10">Es2</strain>
    </source>
</reference>
<dbReference type="EMBL" id="CP131062">
    <property type="protein sequence ID" value="WNY28197.1"/>
    <property type="molecule type" value="Genomic_DNA"/>
</dbReference>
<comment type="cofactor">
    <cofactor evidence="7">
        <name>Zn(2+)</name>
        <dbReference type="ChEBI" id="CHEBI:29105"/>
    </cofactor>
    <text evidence="7">Binds 1 zinc ion per subunit.</text>
</comment>
<evidence type="ECO:0000256" key="3">
    <source>
        <dbReference type="ARBA" id="ARBA00022490"/>
    </source>
</evidence>
<dbReference type="InterPro" id="IPR038019">
    <property type="entry name" value="PRib_AMP_CycHydrolase_sf"/>
</dbReference>
<dbReference type="EC" id="3.5.4.19" evidence="7"/>
<dbReference type="SUPFAM" id="SSF141734">
    <property type="entry name" value="HisI-like"/>
    <property type="match status" value="1"/>
</dbReference>
<sequence length="135" mass="15510">MEHSKCGCDANNSFNAADLSQFKFENGLIPAIVQDADSKEVLMFAYMNEESLKLTLETKIAHYWSRSRQSLWKKGETSGHFQHVREIRFDCDADCLLLFVDQDGGACHTGYRSCFYRTIDGKIVGEKVFYEKDVY</sequence>
<feature type="binding site" evidence="7">
    <location>
        <position position="94"/>
    </location>
    <ligand>
        <name>Mg(2+)</name>
        <dbReference type="ChEBI" id="CHEBI:18420"/>
    </ligand>
</feature>
<evidence type="ECO:0000313" key="9">
    <source>
        <dbReference type="EMBL" id="WNY28197.1"/>
    </source>
</evidence>
<dbReference type="Gene3D" id="3.10.20.810">
    <property type="entry name" value="Phosphoribosyl-AMP cyclohydrolase"/>
    <property type="match status" value="1"/>
</dbReference>
<evidence type="ECO:0000259" key="8">
    <source>
        <dbReference type="Pfam" id="PF01502"/>
    </source>
</evidence>
<keyword evidence="7" id="KW-0479">Metal-binding</keyword>
<comment type="cofactor">
    <cofactor evidence="7">
        <name>Mg(2+)</name>
        <dbReference type="ChEBI" id="CHEBI:18420"/>
    </cofactor>
    <text evidence="7">Binds 1 Mg(2+) ion per subunit.</text>
</comment>
<feature type="binding site" evidence="7">
    <location>
        <position position="107"/>
    </location>
    <ligand>
        <name>Zn(2+)</name>
        <dbReference type="ChEBI" id="CHEBI:29105"/>
        <note>ligand shared between dimeric partners</note>
    </ligand>
</feature>
<dbReference type="NCBIfam" id="NF000768">
    <property type="entry name" value="PRK00051.1"/>
    <property type="match status" value="1"/>
</dbReference>
<dbReference type="Gene3D" id="4.10.80.70">
    <property type="match status" value="1"/>
</dbReference>
<protein>
    <recommendedName>
        <fullName evidence="7">Phosphoribosyl-AMP cyclohydrolase</fullName>
        <shortName evidence="7">PRA-CH</shortName>
        <ecNumber evidence="7">3.5.4.19</ecNumber>
    </recommendedName>
</protein>
<keyword evidence="7" id="KW-0460">Magnesium</keyword>
<dbReference type="InterPro" id="IPR002496">
    <property type="entry name" value="PRib_AMP_CycHydrolase_dom"/>
</dbReference>
<dbReference type="PANTHER" id="PTHR42945:SF1">
    <property type="entry name" value="HISTIDINE BIOSYNTHESIS BIFUNCTIONAL PROTEIN HIS7"/>
    <property type="match status" value="1"/>
</dbReference>
<evidence type="ECO:0000256" key="4">
    <source>
        <dbReference type="ARBA" id="ARBA00022605"/>
    </source>
</evidence>
<evidence type="ECO:0000256" key="7">
    <source>
        <dbReference type="HAMAP-Rule" id="MF_01021"/>
    </source>
</evidence>
<dbReference type="Pfam" id="PF01502">
    <property type="entry name" value="PRA-CH"/>
    <property type="match status" value="1"/>
</dbReference>
<dbReference type="GO" id="GO:0005737">
    <property type="term" value="C:cytoplasm"/>
    <property type="evidence" value="ECO:0007669"/>
    <property type="project" value="UniProtKB-SubCell"/>
</dbReference>
<evidence type="ECO:0000256" key="1">
    <source>
        <dbReference type="ARBA" id="ARBA00000024"/>
    </source>
</evidence>
<proteinExistence type="inferred from homology"/>
<dbReference type="HAMAP" id="MF_01021">
    <property type="entry name" value="HisI"/>
    <property type="match status" value="1"/>
</dbReference>
<comment type="pathway">
    <text evidence="2 7">Amino-acid biosynthesis; L-histidine biosynthesis; L-histidine from 5-phospho-alpha-D-ribose 1-diphosphate: step 3/9.</text>
</comment>
<dbReference type="GO" id="GO:0008270">
    <property type="term" value="F:zinc ion binding"/>
    <property type="evidence" value="ECO:0007669"/>
    <property type="project" value="UniProtKB-UniRule"/>
</dbReference>
<keyword evidence="7" id="KW-0862">Zinc</keyword>
<comment type="catalytic activity">
    <reaction evidence="1 7">
        <text>1-(5-phospho-beta-D-ribosyl)-5'-AMP + H2O = 1-(5-phospho-beta-D-ribosyl)-5-[(5-phospho-beta-D-ribosylamino)methylideneamino]imidazole-4-carboxamide</text>
        <dbReference type="Rhea" id="RHEA:20049"/>
        <dbReference type="ChEBI" id="CHEBI:15377"/>
        <dbReference type="ChEBI" id="CHEBI:58435"/>
        <dbReference type="ChEBI" id="CHEBI:59457"/>
        <dbReference type="EC" id="3.5.4.19"/>
    </reaction>
</comment>
<feature type="binding site" evidence="7">
    <location>
        <position position="90"/>
    </location>
    <ligand>
        <name>Mg(2+)</name>
        <dbReference type="ChEBI" id="CHEBI:18420"/>
    </ligand>
</feature>
<dbReference type="GO" id="GO:0000105">
    <property type="term" value="P:L-histidine biosynthetic process"/>
    <property type="evidence" value="ECO:0007669"/>
    <property type="project" value="UniProtKB-UniRule"/>
</dbReference>
<comment type="subcellular location">
    <subcellularLocation>
        <location evidence="7">Cytoplasm</location>
    </subcellularLocation>
</comment>
<feature type="domain" description="Phosphoribosyl-AMP cyclohydrolase" evidence="8">
    <location>
        <begin position="43"/>
        <end position="116"/>
    </location>
</feature>
<gene>
    <name evidence="7 9" type="primary">hisI</name>
    <name evidence="9" type="ORF">MmiEs2_03810</name>
</gene>
<dbReference type="AlphaFoldDB" id="A0AA96V7K1"/>
<dbReference type="Proteomes" id="UP001302662">
    <property type="component" value="Chromosome"/>
</dbReference>
<comment type="function">
    <text evidence="7">Catalyzes the hydrolysis of the adenine ring of phosphoribosyl-AMP.</text>
</comment>
<feature type="binding site" evidence="7">
    <location>
        <position position="92"/>
    </location>
    <ligand>
        <name>Mg(2+)</name>
        <dbReference type="ChEBI" id="CHEBI:18420"/>
    </ligand>
</feature>
<feature type="binding site" evidence="7">
    <location>
        <position position="114"/>
    </location>
    <ligand>
        <name>Zn(2+)</name>
        <dbReference type="ChEBI" id="CHEBI:29105"/>
        <note>ligand shared between dimeric partners</note>
    </ligand>
</feature>
<dbReference type="PANTHER" id="PTHR42945">
    <property type="entry name" value="HISTIDINE BIOSYNTHESIS BIFUNCTIONAL PROTEIN"/>
    <property type="match status" value="1"/>
</dbReference>
<evidence type="ECO:0000256" key="2">
    <source>
        <dbReference type="ARBA" id="ARBA00005169"/>
    </source>
</evidence>
<dbReference type="GO" id="GO:0004635">
    <property type="term" value="F:phosphoribosyl-AMP cyclohydrolase activity"/>
    <property type="evidence" value="ECO:0007669"/>
    <property type="project" value="UniProtKB-UniRule"/>
</dbReference>
<organism evidence="9 10">
    <name type="scientific">Methanimicrococcus stummii</name>
    <dbReference type="NCBI Taxonomy" id="3028294"/>
    <lineage>
        <taxon>Archaea</taxon>
        <taxon>Methanobacteriati</taxon>
        <taxon>Methanobacteriota</taxon>
        <taxon>Stenosarchaea group</taxon>
        <taxon>Methanomicrobia</taxon>
        <taxon>Methanosarcinales</taxon>
        <taxon>Methanosarcinaceae</taxon>
        <taxon>Methanimicrococcus</taxon>
    </lineage>
</organism>
<evidence type="ECO:0000256" key="6">
    <source>
        <dbReference type="ARBA" id="ARBA00023102"/>
    </source>
</evidence>
<keyword evidence="10" id="KW-1185">Reference proteome</keyword>
<keyword evidence="4 7" id="KW-0028">Amino-acid biosynthesis</keyword>
<dbReference type="GO" id="GO:0000287">
    <property type="term" value="F:magnesium ion binding"/>
    <property type="evidence" value="ECO:0007669"/>
    <property type="project" value="UniProtKB-UniRule"/>
</dbReference>
<evidence type="ECO:0000256" key="5">
    <source>
        <dbReference type="ARBA" id="ARBA00022801"/>
    </source>
</evidence>
<name>A0AA96V7K1_9EURY</name>
<dbReference type="GO" id="GO:0004636">
    <property type="term" value="F:phosphoribosyl-ATP diphosphatase activity"/>
    <property type="evidence" value="ECO:0007669"/>
    <property type="project" value="UniProtKB-ARBA"/>
</dbReference>
<dbReference type="KEGG" id="mees:MmiEs2_03810"/>
<keyword evidence="5 7" id="KW-0378">Hydrolase</keyword>
<keyword evidence="3 7" id="KW-0963">Cytoplasm</keyword>
<dbReference type="RefSeq" id="WP_316559743.1">
    <property type="nucleotide sequence ID" value="NZ_CP131062.1"/>
</dbReference>
<accession>A0AA96V7K1</accession>
<feature type="binding site" evidence="7">
    <location>
        <position position="91"/>
    </location>
    <ligand>
        <name>Zn(2+)</name>
        <dbReference type="ChEBI" id="CHEBI:29105"/>
        <note>ligand shared between dimeric partners</note>
    </ligand>
</feature>
<dbReference type="FunFam" id="3.10.20.810:FF:000001">
    <property type="entry name" value="Histidine biosynthesis bifunctional protein HisIE"/>
    <property type="match status" value="1"/>
</dbReference>
<evidence type="ECO:0000313" key="10">
    <source>
        <dbReference type="Proteomes" id="UP001302662"/>
    </source>
</evidence>
<dbReference type="InterPro" id="IPR026660">
    <property type="entry name" value="PRA-CH"/>
</dbReference>